<organism evidence="3 4">
    <name type="scientific">Batillaria attramentaria</name>
    <dbReference type="NCBI Taxonomy" id="370345"/>
    <lineage>
        <taxon>Eukaryota</taxon>
        <taxon>Metazoa</taxon>
        <taxon>Spiralia</taxon>
        <taxon>Lophotrochozoa</taxon>
        <taxon>Mollusca</taxon>
        <taxon>Gastropoda</taxon>
        <taxon>Caenogastropoda</taxon>
        <taxon>Sorbeoconcha</taxon>
        <taxon>Cerithioidea</taxon>
        <taxon>Batillariidae</taxon>
        <taxon>Batillaria</taxon>
    </lineage>
</organism>
<dbReference type="Proteomes" id="UP001519460">
    <property type="component" value="Unassembled WGS sequence"/>
</dbReference>
<evidence type="ECO:0000259" key="2">
    <source>
        <dbReference type="Pfam" id="PF25273"/>
    </source>
</evidence>
<comment type="caution">
    <text evidence="3">The sequence shown here is derived from an EMBL/GenBank/DDBJ whole genome shotgun (WGS) entry which is preliminary data.</text>
</comment>
<sequence>MEKRVAALLNSSKSGNILDKESEGIRELIKDYFASSTTYEEDNYFPHNDDEEEDVCSDEDHANAGALEVSAAESETENEIEQPVVQVFGSADSQSVNADCNGQGLPELHAIERFSCECQVECIAEPGDRRSGCVVQFSPEEILAYNLSFKDMDRAERDMMILGLISSCMRNGPTTQCSKRKTQTERKKSRSTYTFNGKFVCQATFLKLLGISANKLRALQDHFKENGLEPRKLKAGGRKNNTKSLSPAEIERIVQFIKQYAEDHAVHLPGRVPGFKRDDIQLLPSSTPKNKVFRDYVASAGRAGHTRIVSRQTFSRLWLQYCPFIVVAKPMTDLCWRCQANNTRIFRSANLTDEEKSELLLEQQRHLSQVDAERKHYNDLVQQSKDTVNQLGVTDLQPTAPNSQDIQLHYSFDFAQQVHLPSNAAQPGPLYFLTPRKCAIFGVCFEGLPKQVNFLIDEGMNVSKGSVAVISYLHFFFQTYGLGEKRLQLHCDNCSGQNKNNFMMWYLIWRVMKGLHTEVTVNFMPAGHTKFAPDWCFGLLKRSFRRSEVSCLEDLCNVVEESTAISKTNIPQLVGQEDGTVIVPTYDWQGEATGVDWVEPPEAGNIDADGSTSISMSGGASTSNLFERGVSASPFFSRTLRGPRNFFFCLVAAGGLPSGGLGGGGGEELVPELPASGLAPTAGGVFSWEQSIITGSSDVLADRPAGTLPSPKEMLALIANCGRADEAGNEAASETRGRSVGGSSVPTATLLQAFL</sequence>
<dbReference type="EMBL" id="JACVVK020000067">
    <property type="protein sequence ID" value="KAK7496381.1"/>
    <property type="molecule type" value="Genomic_DNA"/>
</dbReference>
<name>A0ABD0LAT6_9CAEN</name>
<dbReference type="PANTHER" id="PTHR34415:SF1">
    <property type="entry name" value="INTEGRASE CATALYTIC DOMAIN-CONTAINING PROTEIN"/>
    <property type="match status" value="1"/>
</dbReference>
<proteinExistence type="predicted"/>
<feature type="domain" description="DUF7869" evidence="2">
    <location>
        <begin position="440"/>
        <end position="564"/>
    </location>
</feature>
<dbReference type="AlphaFoldDB" id="A0ABD0LAT6"/>
<reference evidence="3 4" key="1">
    <citation type="journal article" date="2023" name="Sci. Data">
        <title>Genome assembly of the Korean intertidal mud-creeper Batillaria attramentaria.</title>
        <authorList>
            <person name="Patra A.K."/>
            <person name="Ho P.T."/>
            <person name="Jun S."/>
            <person name="Lee S.J."/>
            <person name="Kim Y."/>
            <person name="Won Y.J."/>
        </authorList>
    </citation>
    <scope>NUCLEOTIDE SEQUENCE [LARGE SCALE GENOMIC DNA]</scope>
    <source>
        <strain evidence="3">Wonlab-2016</strain>
    </source>
</reference>
<dbReference type="PANTHER" id="PTHR34415">
    <property type="entry name" value="INTEGRASE CATALYTIC DOMAIN-CONTAINING PROTEIN"/>
    <property type="match status" value="1"/>
</dbReference>
<protein>
    <recommendedName>
        <fullName evidence="2">DUF7869 domain-containing protein</fullName>
    </recommendedName>
</protein>
<accession>A0ABD0LAT6</accession>
<feature type="region of interest" description="Disordered" evidence="1">
    <location>
        <begin position="39"/>
        <end position="59"/>
    </location>
</feature>
<dbReference type="Pfam" id="PF25273">
    <property type="entry name" value="DUF7869"/>
    <property type="match status" value="1"/>
</dbReference>
<dbReference type="InterPro" id="IPR057191">
    <property type="entry name" value="DUF7869"/>
</dbReference>
<feature type="non-terminal residue" evidence="3">
    <location>
        <position position="755"/>
    </location>
</feature>
<gene>
    <name evidence="3" type="ORF">BaRGS_00012303</name>
</gene>
<keyword evidence="4" id="KW-1185">Reference proteome</keyword>
<feature type="compositionally biased region" description="Acidic residues" evidence="1">
    <location>
        <begin position="39"/>
        <end position="57"/>
    </location>
</feature>
<evidence type="ECO:0000313" key="4">
    <source>
        <dbReference type="Proteomes" id="UP001519460"/>
    </source>
</evidence>
<evidence type="ECO:0000313" key="3">
    <source>
        <dbReference type="EMBL" id="KAK7496381.1"/>
    </source>
</evidence>
<evidence type="ECO:0000256" key="1">
    <source>
        <dbReference type="SAM" id="MobiDB-lite"/>
    </source>
</evidence>